<dbReference type="GO" id="GO:0016747">
    <property type="term" value="F:acyltransferase activity, transferring groups other than amino-acyl groups"/>
    <property type="evidence" value="ECO:0007669"/>
    <property type="project" value="InterPro"/>
</dbReference>
<evidence type="ECO:0000313" key="3">
    <source>
        <dbReference type="Proteomes" id="UP000000270"/>
    </source>
</evidence>
<reference evidence="2 3" key="5">
    <citation type="journal article" date="2010" name="Appl. Environ. Microbiol.">
        <title>phrR-like gene praR of Azorhizobium caulinodans ORS571 is essential for symbiosis with Sesbania rostrata and is involved in expression of reb genes.</title>
        <authorList>
            <person name="Akiba N."/>
            <person name="Aono T."/>
            <person name="Toyazaki H."/>
            <person name="Sato S."/>
            <person name="Oyaizu H."/>
        </authorList>
    </citation>
    <scope>NUCLEOTIDE SEQUENCE [LARGE SCALE GENOMIC DNA]</scope>
    <source>
        <strain evidence="3">ATCC 43989 / DSM 5975 / JCM 20966 / LMG 6465 / NBRC 14845 / NCIMB 13405 / ORS 571</strain>
    </source>
</reference>
<dbReference type="RefSeq" id="WP_012172737.1">
    <property type="nucleotide sequence ID" value="NC_009937.1"/>
</dbReference>
<dbReference type="SUPFAM" id="SSF55729">
    <property type="entry name" value="Acyl-CoA N-acyltransferases (Nat)"/>
    <property type="match status" value="1"/>
</dbReference>
<dbReference type="HOGENOM" id="CLU_1224347_0_0_5"/>
<dbReference type="AlphaFoldDB" id="A8HSU3"/>
<dbReference type="KEGG" id="azc:AZC_4217"/>
<dbReference type="STRING" id="438753.AZC_4217"/>
<dbReference type="PROSITE" id="PS51186">
    <property type="entry name" value="GNAT"/>
    <property type="match status" value="1"/>
</dbReference>
<reference evidence="3" key="2">
    <citation type="submission" date="2007-04" db="EMBL/GenBank/DDBJ databases">
        <title>Complete genome sequence of the nitrogen-fixing bacterium Azorhizobium caulinodans ORS571.</title>
        <authorList>
            <person name="Lee K.B."/>
            <person name="Backer P.D."/>
            <person name="Aono T."/>
            <person name="Liu C.T."/>
            <person name="Suzuki S."/>
            <person name="Suzuki T."/>
            <person name="Kaneko T."/>
            <person name="Yamada M."/>
            <person name="Tabata S."/>
            <person name="Kupfer D.M."/>
            <person name="Najar F.Z."/>
            <person name="Wiley G.B."/>
            <person name="Roe B."/>
            <person name="Binnewies T."/>
            <person name="Ussery D."/>
            <person name="Vereecke D."/>
            <person name="Gevers D."/>
            <person name="Holsters M."/>
            <person name="Oyaizu H."/>
        </authorList>
    </citation>
    <scope>NUCLEOTIDE SEQUENCE [LARGE SCALE GENOMIC DNA]</scope>
    <source>
        <strain evidence="3">ATCC 43989 / DSM 5975 / JCM 20966 / LMG 6465 / NBRC 14845 / NCIMB 13405 / ORS 571</strain>
    </source>
</reference>
<keyword evidence="3" id="KW-1185">Reference proteome</keyword>
<gene>
    <name evidence="2" type="ordered locus">AZC_4217</name>
</gene>
<proteinExistence type="predicted"/>
<reference evidence="2 3" key="4">
    <citation type="journal article" date="2009" name="Appl. Environ. Microbiol.">
        <title>Comparative genome-wide transcriptional profiling of Azorhizobium caulinodans ORS571 grown under free-living and symbiotic conditions.</title>
        <authorList>
            <person name="Tsukada S."/>
            <person name="Aono T."/>
            <person name="Akiba N."/>
            <person name="Lee KB."/>
            <person name="Liu CT."/>
            <person name="Toyazaki H."/>
            <person name="Oyaizu H."/>
        </authorList>
    </citation>
    <scope>NUCLEOTIDE SEQUENCE [LARGE SCALE GENOMIC DNA]</scope>
    <source>
        <strain evidence="3">ATCC 43989 / DSM 5975 / JCM 20966 / LMG 6465 / NBRC 14845 / NCIMB 13405 / ORS 571</strain>
    </source>
</reference>
<dbReference type="InterPro" id="IPR016181">
    <property type="entry name" value="Acyl_CoA_acyltransferase"/>
</dbReference>
<name>A8HSU3_AZOC5</name>
<reference evidence="2 3" key="1">
    <citation type="journal article" date="2007" name="Appl. Environ. Microbiol.">
        <title>Rhizobial factors required for stem nodule maturation and maintenance in Sesbania rostrata-Azorhizobium caulinodans ORS571 symbiosis.</title>
        <authorList>
            <person name="Suzuki S."/>
            <person name="Aono T."/>
            <person name="Lee KB."/>
            <person name="Suzuki T."/>
            <person name="Liu CT."/>
            <person name="Miwa H."/>
            <person name="Wakao S."/>
            <person name="Iki T."/>
            <person name="Oyaizu H."/>
        </authorList>
    </citation>
    <scope>NUCLEOTIDE SEQUENCE [LARGE SCALE GENOMIC DNA]</scope>
    <source>
        <strain evidence="3">ATCC 43989 / DSM 5975 / JCM 20966 / LMG 6465 / NBRC 14845 / NCIMB 13405 / ORS 571</strain>
    </source>
</reference>
<reference evidence="2 3" key="6">
    <citation type="journal article" date="2011" name="Appl. Environ. Microbiol.">
        <title>Involvement of the azorhizobial chromosome partition gene (parA) in the onset of bacteroid differentiation during Sesbania rostrata stem nodule development.</title>
        <authorList>
            <person name="Liu CT."/>
            <person name="Lee KB."/>
            <person name="Wang YS."/>
            <person name="Peng MH."/>
            <person name="Lee KT."/>
            <person name="Suzuki S."/>
            <person name="Suzuki T."/>
            <person name="Oyaizu H."/>
        </authorList>
    </citation>
    <scope>NUCLEOTIDE SEQUENCE [LARGE SCALE GENOMIC DNA]</scope>
    <source>
        <strain evidence="3">ATCC 43989 / DSM 5975 / JCM 20966 / LMG 6465 / NBRC 14845 / NCIMB 13405 / ORS 571</strain>
    </source>
</reference>
<evidence type="ECO:0000313" key="2">
    <source>
        <dbReference type="EMBL" id="BAF90215.1"/>
    </source>
</evidence>
<evidence type="ECO:0000259" key="1">
    <source>
        <dbReference type="PROSITE" id="PS51186"/>
    </source>
</evidence>
<dbReference type="EMBL" id="AP009384">
    <property type="protein sequence ID" value="BAF90215.1"/>
    <property type="molecule type" value="Genomic_DNA"/>
</dbReference>
<dbReference type="InterPro" id="IPR000182">
    <property type="entry name" value="GNAT_dom"/>
</dbReference>
<accession>A8HSU3</accession>
<reference evidence="2 3" key="3">
    <citation type="journal article" date="2008" name="BMC Genomics">
        <title>The genome of the versatile nitrogen fixer Azorhizobium caulinodans ORS571.</title>
        <authorList>
            <person name="Lee KB."/>
            <person name="Backer P.D."/>
            <person name="Aono T."/>
            <person name="Liu CT."/>
            <person name="Suzuki S."/>
            <person name="Suzuki T."/>
            <person name="Kaneko T."/>
            <person name="Yamada M."/>
            <person name="Tabata S."/>
            <person name="Kupfer D.M."/>
            <person name="Najar F.Z."/>
            <person name="Wiley G.B."/>
            <person name="Roe B."/>
            <person name="Binnewies T.T."/>
            <person name="Ussery D.W."/>
            <person name="D'Haeze W."/>
            <person name="Herder J.D."/>
            <person name="Gevers D."/>
            <person name="Vereecke D."/>
            <person name="Holsters M."/>
            <person name="Oyaizu H."/>
        </authorList>
    </citation>
    <scope>NUCLEOTIDE SEQUENCE [LARGE SCALE GENOMIC DNA]</scope>
    <source>
        <strain evidence="3">ATCC 43989 / DSM 5975 / JCM 20966 / LMG 6465 / NBRC 14845 / NCIMB 13405 / ORS 571</strain>
    </source>
</reference>
<dbReference type="eggNOG" id="COG1670">
    <property type="taxonomic scope" value="Bacteria"/>
</dbReference>
<protein>
    <recommendedName>
        <fullName evidence="1">N-acetyltransferase domain-containing protein</fullName>
    </recommendedName>
</protein>
<dbReference type="Proteomes" id="UP000000270">
    <property type="component" value="Chromosome"/>
</dbReference>
<organism evidence="2 3">
    <name type="scientific">Azorhizobium caulinodans (strain ATCC 43989 / DSM 5975 / JCM 20966 / LMG 6465 / NBRC 14845 / NCIMB 13405 / ORS 571)</name>
    <dbReference type="NCBI Taxonomy" id="438753"/>
    <lineage>
        <taxon>Bacteria</taxon>
        <taxon>Pseudomonadati</taxon>
        <taxon>Pseudomonadota</taxon>
        <taxon>Alphaproteobacteria</taxon>
        <taxon>Hyphomicrobiales</taxon>
        <taxon>Xanthobacteraceae</taxon>
        <taxon>Azorhizobium</taxon>
    </lineage>
</organism>
<sequence length="223" mass="23779">MNAAVAGLSGELVWRALEAGDLDAIYALHRAAIGEAVRPEIVKPESRDFFAGILAGRGRMIGVFLDDVLIAYGVLQHALPDYDDPRPHLGLAADAPIAKLAGASVAQPYRGRSLQRALIAARVAMAPESHILFATSAPANTPSWTNLLAEGFAVRALRPYYGGHLRYVMVRDGTRVVSRAERLVVPADAGTQSALLAAGWRGVEARSVKGEPHILYVSEHADA</sequence>
<dbReference type="Gene3D" id="3.40.630.30">
    <property type="match status" value="1"/>
</dbReference>
<feature type="domain" description="N-acetyltransferase" evidence="1">
    <location>
        <begin position="12"/>
        <end position="174"/>
    </location>
</feature>